<comment type="pathway">
    <text evidence="2 5">Protein modification; protein ubiquitination.</text>
</comment>
<dbReference type="GO" id="GO:0061630">
    <property type="term" value="F:ubiquitin protein ligase activity"/>
    <property type="evidence" value="ECO:0007669"/>
    <property type="project" value="UniProtKB-UniRule"/>
</dbReference>
<dbReference type="CDD" id="cd16664">
    <property type="entry name" value="RING-Ubox_PUB"/>
    <property type="match status" value="1"/>
</dbReference>
<evidence type="ECO:0000313" key="8">
    <source>
        <dbReference type="Proteomes" id="UP000623129"/>
    </source>
</evidence>
<proteinExistence type="predicted"/>
<dbReference type="GO" id="GO:0016567">
    <property type="term" value="P:protein ubiquitination"/>
    <property type="evidence" value="ECO:0007669"/>
    <property type="project" value="UniProtKB-UniRule"/>
</dbReference>
<dbReference type="InterPro" id="IPR045210">
    <property type="entry name" value="RING-Ubox_PUB"/>
</dbReference>
<evidence type="ECO:0000256" key="2">
    <source>
        <dbReference type="ARBA" id="ARBA00004906"/>
    </source>
</evidence>
<keyword evidence="4 5" id="KW-0833">Ubl conjugation pathway</keyword>
<evidence type="ECO:0000259" key="6">
    <source>
        <dbReference type="PROSITE" id="PS51698"/>
    </source>
</evidence>
<dbReference type="SMART" id="SM00504">
    <property type="entry name" value="Ubox"/>
    <property type="match status" value="1"/>
</dbReference>
<dbReference type="FunFam" id="3.30.40.10:FF:000442">
    <property type="entry name" value="RING-type E3 ubiquitin transferase"/>
    <property type="match status" value="1"/>
</dbReference>
<dbReference type="SUPFAM" id="SSF57850">
    <property type="entry name" value="RING/U-box"/>
    <property type="match status" value="1"/>
</dbReference>
<accession>A0A833QYM3</accession>
<feature type="domain" description="U-box" evidence="6">
    <location>
        <begin position="21"/>
        <end position="95"/>
    </location>
</feature>
<organism evidence="7 8">
    <name type="scientific">Carex littledalei</name>
    <dbReference type="NCBI Taxonomy" id="544730"/>
    <lineage>
        <taxon>Eukaryota</taxon>
        <taxon>Viridiplantae</taxon>
        <taxon>Streptophyta</taxon>
        <taxon>Embryophyta</taxon>
        <taxon>Tracheophyta</taxon>
        <taxon>Spermatophyta</taxon>
        <taxon>Magnoliopsida</taxon>
        <taxon>Liliopsida</taxon>
        <taxon>Poales</taxon>
        <taxon>Cyperaceae</taxon>
        <taxon>Cyperoideae</taxon>
        <taxon>Cariceae</taxon>
        <taxon>Carex</taxon>
        <taxon>Carex subgen. Euthyceras</taxon>
    </lineage>
</organism>
<keyword evidence="3 5" id="KW-0808">Transferase</keyword>
<dbReference type="EMBL" id="SWLB01000012">
    <property type="protein sequence ID" value="KAF3332019.1"/>
    <property type="molecule type" value="Genomic_DNA"/>
</dbReference>
<name>A0A833QYM3_9POAL</name>
<dbReference type="EC" id="2.3.2.27" evidence="5"/>
<dbReference type="InterPro" id="IPR003613">
    <property type="entry name" value="Ubox_domain"/>
</dbReference>
<dbReference type="Pfam" id="PF25598">
    <property type="entry name" value="ARM_PUB"/>
    <property type="match status" value="1"/>
</dbReference>
<evidence type="ECO:0000313" key="7">
    <source>
        <dbReference type="EMBL" id="KAF3332019.1"/>
    </source>
</evidence>
<evidence type="ECO:0000256" key="1">
    <source>
        <dbReference type="ARBA" id="ARBA00000900"/>
    </source>
</evidence>
<dbReference type="InterPro" id="IPR011989">
    <property type="entry name" value="ARM-like"/>
</dbReference>
<dbReference type="PROSITE" id="PS51698">
    <property type="entry name" value="U_BOX"/>
    <property type="match status" value="1"/>
</dbReference>
<comment type="catalytic activity">
    <reaction evidence="1 5">
        <text>S-ubiquitinyl-[E2 ubiquitin-conjugating enzyme]-L-cysteine + [acceptor protein]-L-lysine = [E2 ubiquitin-conjugating enzyme]-L-cysteine + N(6)-ubiquitinyl-[acceptor protein]-L-lysine.</text>
        <dbReference type="EC" id="2.3.2.27"/>
    </reaction>
</comment>
<gene>
    <name evidence="7" type="ORF">FCM35_KLT03425</name>
</gene>
<dbReference type="PANTHER" id="PTHR22849:SF163">
    <property type="entry name" value="U-BOX DOMAIN-CONTAINING PROTEIN"/>
    <property type="match status" value="1"/>
</dbReference>
<sequence>MASTNPNKERKRISLNPLELTSPTLFRCPISLEVMRSPVSLSTGVTYDRSSIQQWLDSGHITCPATCQPLSSTDLVPNLTLRRLIHLWSGTPPPREESPASDNSEIGIISTIDTVVLHLLNESDLARSESAVGYLAAMRKEEKDRVISVLAENLERSMQALVKVLKNSTEIESRVRAVRLIESILASPISVTDSKILIIKKINLFTELVHLIRLGSLSAVSAGLDCMQATIASTEKQKLQLEMVKAGVVPVLVTIIRATEAPHEVVGKAIRLLEQAVRCKEGFEEIIEDAKGIIEALVPRMMKVGRGGREAAVGILWVMCNKGGDNGARDAVKVAQGLVGRLLVVMQEDCSPVVVKMAGDVLRVCTLERDKEGRLNGNYTKTLNTMPF</sequence>
<dbReference type="Gene3D" id="1.25.10.10">
    <property type="entry name" value="Leucine-rich Repeat Variant"/>
    <property type="match status" value="1"/>
</dbReference>
<dbReference type="InterPro" id="IPR016024">
    <property type="entry name" value="ARM-type_fold"/>
</dbReference>
<dbReference type="InterPro" id="IPR013083">
    <property type="entry name" value="Znf_RING/FYVE/PHD"/>
</dbReference>
<dbReference type="PANTHER" id="PTHR22849">
    <property type="entry name" value="WDSAM1 PROTEIN"/>
    <property type="match status" value="1"/>
</dbReference>
<protein>
    <recommendedName>
        <fullName evidence="5 6">U-box domain-containing protein</fullName>
        <ecNumber evidence="5">2.3.2.27</ecNumber>
    </recommendedName>
    <alternativeName>
        <fullName evidence="5">RING-type E3 ubiquitin transferase PUB</fullName>
    </alternativeName>
</protein>
<dbReference type="AlphaFoldDB" id="A0A833QYM3"/>
<evidence type="ECO:0000256" key="5">
    <source>
        <dbReference type="RuleBase" id="RU369093"/>
    </source>
</evidence>
<dbReference type="UniPathway" id="UPA00143"/>
<evidence type="ECO:0000256" key="3">
    <source>
        <dbReference type="ARBA" id="ARBA00022679"/>
    </source>
</evidence>
<reference evidence="7" key="1">
    <citation type="submission" date="2020-01" db="EMBL/GenBank/DDBJ databases">
        <title>Genome sequence of Kobresia littledalei, the first chromosome-level genome in the family Cyperaceae.</title>
        <authorList>
            <person name="Qu G."/>
        </authorList>
    </citation>
    <scope>NUCLEOTIDE SEQUENCE</scope>
    <source>
        <strain evidence="7">C.B.Clarke</strain>
        <tissue evidence="7">Leaf</tissue>
    </source>
</reference>
<comment type="caution">
    <text evidence="7">The sequence shown here is derived from an EMBL/GenBank/DDBJ whole genome shotgun (WGS) entry which is preliminary data.</text>
</comment>
<dbReference type="InterPro" id="IPR045185">
    <property type="entry name" value="PUB22/23/24-like"/>
</dbReference>
<dbReference type="OrthoDB" id="10064100at2759"/>
<evidence type="ECO:0000256" key="4">
    <source>
        <dbReference type="ARBA" id="ARBA00022786"/>
    </source>
</evidence>
<dbReference type="InterPro" id="IPR058678">
    <property type="entry name" value="ARM_PUB"/>
</dbReference>
<dbReference type="Pfam" id="PF04564">
    <property type="entry name" value="U-box"/>
    <property type="match status" value="1"/>
</dbReference>
<keyword evidence="8" id="KW-1185">Reference proteome</keyword>
<dbReference type="Proteomes" id="UP000623129">
    <property type="component" value="Unassembled WGS sequence"/>
</dbReference>
<dbReference type="SUPFAM" id="SSF48371">
    <property type="entry name" value="ARM repeat"/>
    <property type="match status" value="1"/>
</dbReference>
<comment type="function">
    <text evidence="5">Functions as an E3 ubiquitin ligase.</text>
</comment>
<dbReference type="Gene3D" id="3.30.40.10">
    <property type="entry name" value="Zinc/RING finger domain, C3HC4 (zinc finger)"/>
    <property type="match status" value="1"/>
</dbReference>